<keyword evidence="2" id="KW-0812">Transmembrane</keyword>
<name>A0A6P0C8Z7_9RHOB</name>
<sequence length="169" mass="19606">MYRKFIATITAASIALTAIGAAPAFAGNRETTRAIATILGLAVVGKLIHDRNDRKKDRHQNSTPAYHPPKPHVQQHHTPNYTPPAYHEPKPRPLPQRANRKLLPKQCFRSFETYRGKVRMFPSRCLNRNYDYAYRLPRQCEYTFNTPRGERRGYEARCLRDRGYRLARG</sequence>
<evidence type="ECO:0000256" key="1">
    <source>
        <dbReference type="SAM" id="MobiDB-lite"/>
    </source>
</evidence>
<keyword evidence="3" id="KW-0732">Signal</keyword>
<keyword evidence="5" id="KW-1185">Reference proteome</keyword>
<dbReference type="AlphaFoldDB" id="A0A6P0C8Z7"/>
<feature type="transmembrane region" description="Helical" evidence="2">
    <location>
        <begin position="31"/>
        <end position="48"/>
    </location>
</feature>
<protein>
    <recommendedName>
        <fullName evidence="6">Lectin-like protein BA14k</fullName>
    </recommendedName>
</protein>
<keyword evidence="2" id="KW-0472">Membrane</keyword>
<proteinExistence type="predicted"/>
<evidence type="ECO:0008006" key="6">
    <source>
        <dbReference type="Google" id="ProtNLM"/>
    </source>
</evidence>
<reference evidence="4 5" key="1">
    <citation type="submission" date="2020-01" db="EMBL/GenBank/DDBJ databases">
        <title>Sulfitobacter sediminilitoris sp. nov., isolated from a tidal flat.</title>
        <authorList>
            <person name="Park S."/>
            <person name="Yoon J.-H."/>
        </authorList>
    </citation>
    <scope>NUCLEOTIDE SEQUENCE [LARGE SCALE GENOMIC DNA]</scope>
    <source>
        <strain evidence="4 5">JBTF-M27</strain>
    </source>
</reference>
<evidence type="ECO:0000256" key="3">
    <source>
        <dbReference type="SAM" id="SignalP"/>
    </source>
</evidence>
<dbReference type="Proteomes" id="UP000468591">
    <property type="component" value="Unassembled WGS sequence"/>
</dbReference>
<evidence type="ECO:0000313" key="4">
    <source>
        <dbReference type="EMBL" id="NEK22669.1"/>
    </source>
</evidence>
<accession>A0A6P0C8Z7</accession>
<keyword evidence="2" id="KW-1133">Transmembrane helix</keyword>
<dbReference type="EMBL" id="JAABNT010000005">
    <property type="protein sequence ID" value="NEK22669.1"/>
    <property type="molecule type" value="Genomic_DNA"/>
</dbReference>
<dbReference type="RefSeq" id="WP_164353602.1">
    <property type="nucleotide sequence ID" value="NZ_JAABNT010000005.1"/>
</dbReference>
<gene>
    <name evidence="4" type="ORF">GV827_09650</name>
</gene>
<feature type="region of interest" description="Disordered" evidence="1">
    <location>
        <begin position="50"/>
        <end position="99"/>
    </location>
</feature>
<evidence type="ECO:0000313" key="5">
    <source>
        <dbReference type="Proteomes" id="UP000468591"/>
    </source>
</evidence>
<evidence type="ECO:0000256" key="2">
    <source>
        <dbReference type="SAM" id="Phobius"/>
    </source>
</evidence>
<feature type="chain" id="PRO_5026822020" description="Lectin-like protein BA14k" evidence="3">
    <location>
        <begin position="27"/>
        <end position="169"/>
    </location>
</feature>
<feature type="signal peptide" evidence="3">
    <location>
        <begin position="1"/>
        <end position="26"/>
    </location>
</feature>
<organism evidence="4 5">
    <name type="scientific">Sulfitobacter sediminilitoris</name>
    <dbReference type="NCBI Taxonomy" id="2698830"/>
    <lineage>
        <taxon>Bacteria</taxon>
        <taxon>Pseudomonadati</taxon>
        <taxon>Pseudomonadota</taxon>
        <taxon>Alphaproteobacteria</taxon>
        <taxon>Rhodobacterales</taxon>
        <taxon>Roseobacteraceae</taxon>
        <taxon>Sulfitobacter</taxon>
    </lineage>
</organism>
<comment type="caution">
    <text evidence="4">The sequence shown here is derived from an EMBL/GenBank/DDBJ whole genome shotgun (WGS) entry which is preliminary data.</text>
</comment>